<feature type="region of interest" description="Disordered" evidence="2">
    <location>
        <begin position="700"/>
        <end position="746"/>
    </location>
</feature>
<name>A0A166WVV1_9AGAM</name>
<feature type="region of interest" description="Disordered" evidence="2">
    <location>
        <begin position="401"/>
        <end position="469"/>
    </location>
</feature>
<feature type="compositionally biased region" description="Low complexity" evidence="2">
    <location>
        <begin position="714"/>
        <end position="746"/>
    </location>
</feature>
<feature type="compositionally biased region" description="Pro residues" evidence="2">
    <location>
        <begin position="1249"/>
        <end position="1258"/>
    </location>
</feature>
<feature type="compositionally biased region" description="Polar residues" evidence="2">
    <location>
        <begin position="1071"/>
        <end position="1080"/>
    </location>
</feature>
<feature type="compositionally biased region" description="Low complexity" evidence="2">
    <location>
        <begin position="619"/>
        <end position="629"/>
    </location>
</feature>
<accession>A0A166WVV1</accession>
<dbReference type="OrthoDB" id="2670565at2759"/>
<evidence type="ECO:0000313" key="4">
    <source>
        <dbReference type="Proteomes" id="UP000076532"/>
    </source>
</evidence>
<dbReference type="EMBL" id="KV417480">
    <property type="protein sequence ID" value="KZP34160.1"/>
    <property type="molecule type" value="Genomic_DNA"/>
</dbReference>
<feature type="region of interest" description="Disordered" evidence="2">
    <location>
        <begin position="343"/>
        <end position="370"/>
    </location>
</feature>
<feature type="region of interest" description="Disordered" evidence="2">
    <location>
        <begin position="278"/>
        <end position="299"/>
    </location>
</feature>
<protein>
    <submittedName>
        <fullName evidence="3">Uncharacterized protein</fullName>
    </submittedName>
</protein>
<feature type="compositionally biased region" description="Low complexity" evidence="2">
    <location>
        <begin position="285"/>
        <end position="299"/>
    </location>
</feature>
<sequence length="1362" mass="144018">MNINLKLKVQDTWRTVIKVEDSSPSRGQFIHNRLTGLCGDIRNIYIYKTTFNNTRATGEEVEELEAVVHSFVEFYKPASLENARGLHLNGVRMYAMTGALTKEYACVVANALPDSDGEHPAADERRETDTVVHVADSTASKGMVIHRVLTQLCGEIRNSYVYTSSDPASEAAHPAHTQAVHSFVQFKEPASAARARALVDVESGSVIISRMTPSLTEEYRDILYNTLPHIASAPLSSPSFSCAPSSKPTAAGEPPLCASPPAPTAIRFASYTPTSTVTNTRLIQPPTSKTTPTTSTTHIPTFTTAPFPASSSTTAALTCTHAVEKPPRALPWMPAPVGAACLPQPSATSSQPAAVRSGAHPAAAAAPAPRASRLMPAVSATYSAPPLVASLASGSVLPVESASSSGAASSSATRSDLEASRHKAQNAVSEGGHKNIDVNSPVVPSKRKKAVREEHAPEHELPPTPMDSASFFGEGAAKRMRLKEEADWEALQSKVKGQITVCKGGDKENADADSPVVGSKQKPVMVEERAPVPRLPSIHTTVLAPLLQQRALALKGKGKGKVIEGRGSEPQLPAWATPATTPLHQLGLGGEAEAIEAPALPPTPLSLAHTIITLPLLASDPPSAPGSAGTVAEEGEIEESAEERAIARNKQVKRPKSAKKSAKKQKLKERKTQEKTARRNASQLALLTAQPAAAAAATIAGNPGFTPRGPGLPPALASSLPSRQTAFASSSSSSAADPIPAPPIARSRFAPPQAFWPQRELGFKGQNISWLKLATSPLEQLGMGDEVEPIEGAALPPPALHLAHSTIPLPIALDSPPETDSASMQTFHGKKTGIPEPEAGNALGLEVAKPAIASTSTAMPPLPPFAASAAIPTGPSYVSRLHKQIALVKRACKERKAQEQADMRNVQLSLLTMEPATAIPPIAVASEGRSAFIFPSSPSGAESPISAFPVTPSRFALKPTVFPQQELGLKGKARLTEGHDFDPETTVLGPLPQQRAPVLKGKGKVIEGRDSEPHLPAWVTPATAPLHELGLGGEAASIEGPVLPPTPESLAHPSIPLPQLASEPPSVPDSACTNSTPPSGSTALLNPIPLPIVATSEPHFTPFTLQTNIVLIIYGERITFDLSTLAPEPRPIIDLLKLSASERDKWITVACYYKNKGMLMAAVEVLQAMLDVMTEYGMDERSLKPAFLMLFHCETEMAKTAQRHSEHTGEALKWLQKAYGEQAGVTEPAAGNAPDTHVPKPAIASAPTAAPPTPPPAAPAAVPIGPSHVRKLQEELALLRSANLGLANEVSTVRAAKRLLEGDMEVERNVRRRLERQLVLKEGVGRLAGAMIEEGREKAECRAKKDSYLPAALQLQRQRLGP</sequence>
<keyword evidence="4" id="KW-1185">Reference proteome</keyword>
<feature type="compositionally biased region" description="Low complexity" evidence="2">
    <location>
        <begin position="1239"/>
        <end position="1248"/>
    </location>
</feature>
<feature type="compositionally biased region" description="Low complexity" evidence="2">
    <location>
        <begin position="352"/>
        <end position="370"/>
    </location>
</feature>
<evidence type="ECO:0000256" key="2">
    <source>
        <dbReference type="SAM" id="MobiDB-lite"/>
    </source>
</evidence>
<feature type="compositionally biased region" description="Low complexity" evidence="2">
    <location>
        <begin position="401"/>
        <end position="412"/>
    </location>
</feature>
<feature type="region of interest" description="Disordered" evidence="2">
    <location>
        <begin position="1036"/>
        <end position="1080"/>
    </location>
</feature>
<reference evidence="3 4" key="1">
    <citation type="journal article" date="2016" name="Mol. Biol. Evol.">
        <title>Comparative Genomics of Early-Diverging Mushroom-Forming Fungi Provides Insights into the Origins of Lignocellulose Decay Capabilities.</title>
        <authorList>
            <person name="Nagy L.G."/>
            <person name="Riley R."/>
            <person name="Tritt A."/>
            <person name="Adam C."/>
            <person name="Daum C."/>
            <person name="Floudas D."/>
            <person name="Sun H."/>
            <person name="Yadav J.S."/>
            <person name="Pangilinan J."/>
            <person name="Larsson K.H."/>
            <person name="Matsuura K."/>
            <person name="Barry K."/>
            <person name="Labutti K."/>
            <person name="Kuo R."/>
            <person name="Ohm R.A."/>
            <person name="Bhattacharya S.S."/>
            <person name="Shirouzu T."/>
            <person name="Yoshinaga Y."/>
            <person name="Martin F.M."/>
            <person name="Grigoriev I.V."/>
            <person name="Hibbett D.S."/>
        </authorList>
    </citation>
    <scope>NUCLEOTIDE SEQUENCE [LARGE SCALE GENOMIC DNA]</scope>
    <source>
        <strain evidence="3 4">CBS 109695</strain>
    </source>
</reference>
<organism evidence="3 4">
    <name type="scientific">Athelia psychrophila</name>
    <dbReference type="NCBI Taxonomy" id="1759441"/>
    <lineage>
        <taxon>Eukaryota</taxon>
        <taxon>Fungi</taxon>
        <taxon>Dikarya</taxon>
        <taxon>Basidiomycota</taxon>
        <taxon>Agaricomycotina</taxon>
        <taxon>Agaricomycetes</taxon>
        <taxon>Agaricomycetidae</taxon>
        <taxon>Atheliales</taxon>
        <taxon>Atheliaceae</taxon>
        <taxon>Athelia</taxon>
    </lineage>
</organism>
<evidence type="ECO:0000256" key="1">
    <source>
        <dbReference type="SAM" id="Coils"/>
    </source>
</evidence>
<feature type="coiled-coil region" evidence="1">
    <location>
        <begin position="1269"/>
        <end position="1317"/>
    </location>
</feature>
<gene>
    <name evidence="3" type="ORF">FIBSPDRAFT_1035253</name>
</gene>
<feature type="compositionally biased region" description="Basic and acidic residues" evidence="2">
    <location>
        <begin position="451"/>
        <end position="461"/>
    </location>
</feature>
<feature type="region of interest" description="Disordered" evidence="2">
    <location>
        <begin position="619"/>
        <end position="681"/>
    </location>
</feature>
<feature type="region of interest" description="Disordered" evidence="2">
    <location>
        <begin position="505"/>
        <end position="524"/>
    </location>
</feature>
<dbReference type="Proteomes" id="UP000076532">
    <property type="component" value="Unassembled WGS sequence"/>
</dbReference>
<keyword evidence="1" id="KW-0175">Coiled coil</keyword>
<feature type="region of interest" description="Disordered" evidence="2">
    <location>
        <begin position="1226"/>
        <end position="1259"/>
    </location>
</feature>
<proteinExistence type="predicted"/>
<evidence type="ECO:0000313" key="3">
    <source>
        <dbReference type="EMBL" id="KZP34160.1"/>
    </source>
</evidence>
<feature type="compositionally biased region" description="Basic residues" evidence="2">
    <location>
        <begin position="650"/>
        <end position="669"/>
    </location>
</feature>